<dbReference type="EMBL" id="JASSZA010000010">
    <property type="protein sequence ID" value="KAK2099823.1"/>
    <property type="molecule type" value="Genomic_DNA"/>
</dbReference>
<proteinExistence type="predicted"/>
<evidence type="ECO:0000256" key="3">
    <source>
        <dbReference type="SAM" id="MobiDB-lite"/>
    </source>
</evidence>
<dbReference type="InterPro" id="IPR031736">
    <property type="entry name" value="REXO1-like_dom"/>
</dbReference>
<evidence type="ECO:0000256" key="2">
    <source>
        <dbReference type="ARBA" id="ARBA00022801"/>
    </source>
</evidence>
<organism evidence="5 6">
    <name type="scientific">Saguinus oedipus</name>
    <name type="common">Cotton-top tamarin</name>
    <name type="synonym">Oedipomidas oedipus</name>
    <dbReference type="NCBI Taxonomy" id="9490"/>
    <lineage>
        <taxon>Eukaryota</taxon>
        <taxon>Metazoa</taxon>
        <taxon>Chordata</taxon>
        <taxon>Craniata</taxon>
        <taxon>Vertebrata</taxon>
        <taxon>Euteleostomi</taxon>
        <taxon>Mammalia</taxon>
        <taxon>Eutheria</taxon>
        <taxon>Euarchontoglires</taxon>
        <taxon>Primates</taxon>
        <taxon>Haplorrhini</taxon>
        <taxon>Platyrrhini</taxon>
        <taxon>Cebidae</taxon>
        <taxon>Callitrichinae</taxon>
        <taxon>Saguinus</taxon>
    </lineage>
</organism>
<dbReference type="GO" id="GO:0004527">
    <property type="term" value="F:exonuclease activity"/>
    <property type="evidence" value="ECO:0007669"/>
    <property type="project" value="UniProtKB-KW"/>
</dbReference>
<feature type="region of interest" description="Disordered" evidence="3">
    <location>
        <begin position="1"/>
        <end position="45"/>
    </location>
</feature>
<dbReference type="Pfam" id="PF15870">
    <property type="entry name" value="EloA-BP1"/>
    <property type="match status" value="1"/>
</dbReference>
<evidence type="ECO:0000313" key="6">
    <source>
        <dbReference type="Proteomes" id="UP001266305"/>
    </source>
</evidence>
<accession>A0ABQ9URZ0</accession>
<keyword evidence="6" id="KW-1185">Reference proteome</keyword>
<evidence type="ECO:0000259" key="4">
    <source>
        <dbReference type="Pfam" id="PF15870"/>
    </source>
</evidence>
<sequence length="227" mass="25874">MTVRTRPQGWGTERAKRVLPTPPSLASAQTQTLTQTPAWTPSTMSSLSKASGRRVVSHEVGHQDQLLAQPPKQSLEEDLKGATLYSHLKEYLLTQDQLKENGYAFLHLEQPWGAINLTAEEKRPKDSSCRTCCRCGTEYFVSSSSRCVRDKECYYHWGWLHRSRVFGGWETQYMCCSAADCSVSCWVANRHVQEGWKERPEGFVKTFEKELYEDAHPGIYALNCEMS</sequence>
<keyword evidence="5" id="KW-0269">Exonuclease</keyword>
<dbReference type="PANTHER" id="PTHR12801">
    <property type="entry name" value="RNA EXONUCLEASE REXO1 / RECO3 FAMILY MEMBER-RELATED"/>
    <property type="match status" value="1"/>
</dbReference>
<keyword evidence="2" id="KW-0378">Hydrolase</keyword>
<reference evidence="5 6" key="1">
    <citation type="submission" date="2023-05" db="EMBL/GenBank/DDBJ databases">
        <title>B98-5 Cell Line De Novo Hybrid Assembly: An Optical Mapping Approach.</title>
        <authorList>
            <person name="Kananen K."/>
            <person name="Auerbach J.A."/>
            <person name="Kautto E."/>
            <person name="Blachly J.S."/>
        </authorList>
    </citation>
    <scope>NUCLEOTIDE SEQUENCE [LARGE SCALE GENOMIC DNA]</scope>
    <source>
        <strain evidence="5">B95-8</strain>
        <tissue evidence="5">Cell line</tissue>
    </source>
</reference>
<gene>
    <name evidence="5" type="primary">REXO1_2</name>
    <name evidence="5" type="ORF">P7K49_021171</name>
</gene>
<name>A0ABQ9URZ0_SAGOE</name>
<feature type="domain" description="RNA exonuclease 1 homolog-like" evidence="4">
    <location>
        <begin position="41"/>
        <end position="119"/>
    </location>
</feature>
<keyword evidence="1" id="KW-0540">Nuclease</keyword>
<comment type="caution">
    <text evidence="5">The sequence shown here is derived from an EMBL/GenBank/DDBJ whole genome shotgun (WGS) entry which is preliminary data.</text>
</comment>
<dbReference type="InterPro" id="IPR047021">
    <property type="entry name" value="REXO1/3/4-like"/>
</dbReference>
<dbReference type="Proteomes" id="UP001266305">
    <property type="component" value="Unassembled WGS sequence"/>
</dbReference>
<evidence type="ECO:0000313" key="5">
    <source>
        <dbReference type="EMBL" id="KAK2099823.1"/>
    </source>
</evidence>
<evidence type="ECO:0000256" key="1">
    <source>
        <dbReference type="ARBA" id="ARBA00022722"/>
    </source>
</evidence>
<dbReference type="PANTHER" id="PTHR12801:SF62">
    <property type="entry name" value="RNA EXONUCLEASE 1 HOMOLOG"/>
    <property type="match status" value="1"/>
</dbReference>
<feature type="compositionally biased region" description="Low complexity" evidence="3">
    <location>
        <begin position="24"/>
        <end position="36"/>
    </location>
</feature>
<protein>
    <submittedName>
        <fullName evidence="5">RNA exonuclease 1</fullName>
    </submittedName>
</protein>